<sequence>MPTPPLSNKVYEDVVARVKAHGGNVSKAALQANVETGIHVVTFEGRAKKARQKGLWGRSGDGTTWYGSPPLMGLQRVPTAPDLPDDDIDTNSLIDQMCRRFTKRRAHHDAKKWRRFDVPIDGAYALMIFGDPHIDDDGCDWPLLREHCKLAAETEGLFAVNIGDTTNNWSGRLARLWSEQDTGKSTARKLVKWLLNEAGVPWWLWLLGNHDSWPGPVGSETMERFKPHHVVMEDWGAKVTLVSPNGAEFRLHAAHDFSGHSQWNPLHGPMKEAKWGDQAHVYVAGHKHNWALFGGEHEHKGDLFWLARAKGYKTIDSYAERLGFGSQGHGNSILVVVDPGMEGTPGHVSCFADPIEGVEYLKFKRAKR</sequence>
<evidence type="ECO:0008006" key="2">
    <source>
        <dbReference type="Google" id="ProtNLM"/>
    </source>
</evidence>
<organism evidence="1">
    <name type="scientific">uncultured Caudovirales phage</name>
    <dbReference type="NCBI Taxonomy" id="2100421"/>
    <lineage>
        <taxon>Viruses</taxon>
        <taxon>Duplodnaviria</taxon>
        <taxon>Heunggongvirae</taxon>
        <taxon>Uroviricota</taxon>
        <taxon>Caudoviricetes</taxon>
        <taxon>Peduoviridae</taxon>
        <taxon>Maltschvirus</taxon>
        <taxon>Maltschvirus maltsch</taxon>
    </lineage>
</organism>
<protein>
    <recommendedName>
        <fullName evidence="2">Calcineurin-like phosphoesterase domain-containing protein</fullName>
    </recommendedName>
</protein>
<dbReference type="EMBL" id="LR796164">
    <property type="protein sequence ID" value="CAB4122391.1"/>
    <property type="molecule type" value="Genomic_DNA"/>
</dbReference>
<reference evidence="1" key="1">
    <citation type="submission" date="2020-04" db="EMBL/GenBank/DDBJ databases">
        <authorList>
            <person name="Chiriac C."/>
            <person name="Salcher M."/>
            <person name="Ghai R."/>
            <person name="Kavagutti S V."/>
        </authorList>
    </citation>
    <scope>NUCLEOTIDE SEQUENCE</scope>
</reference>
<dbReference type="SUPFAM" id="SSF56300">
    <property type="entry name" value="Metallo-dependent phosphatases"/>
    <property type="match status" value="1"/>
</dbReference>
<evidence type="ECO:0000313" key="1">
    <source>
        <dbReference type="EMBL" id="CAB4122391.1"/>
    </source>
</evidence>
<dbReference type="InterPro" id="IPR029052">
    <property type="entry name" value="Metallo-depent_PP-like"/>
</dbReference>
<name>A0A6J5KKZ2_9CAUD</name>
<accession>A0A6J5KKZ2</accession>
<proteinExistence type="predicted"/>
<gene>
    <name evidence="1" type="ORF">UFOVP36_42</name>
</gene>